<sequence>MDIDVNLEPNKDAVLFKDQNKVFDTVDKCIKRYYGLKSVEVVEQNVSNDTSTCYEDYTLNSSEDINTEWPVSKKRKIDAQEKVIQEDIVKEKPMLMQNNGYEKSLHEQQNIDPIQDQQHYRDALALTTRIQPPNLSDSDSNDTFPAITSSDKTLA</sequence>
<dbReference type="OrthoDB" id="1618453at2759"/>
<dbReference type="GO" id="GO:0005840">
    <property type="term" value="C:ribosome"/>
    <property type="evidence" value="ECO:0007669"/>
    <property type="project" value="UniProtKB-KW"/>
</dbReference>
<dbReference type="AlphaFoldDB" id="A0A0J7JW55"/>
<evidence type="ECO:0000313" key="2">
    <source>
        <dbReference type="EMBL" id="KMQ82369.1"/>
    </source>
</evidence>
<dbReference type="Proteomes" id="UP000036403">
    <property type="component" value="Unassembled WGS sequence"/>
</dbReference>
<protein>
    <submittedName>
        <fullName evidence="2">60s ribosomal protein l5</fullName>
    </submittedName>
</protein>
<dbReference type="InterPro" id="IPR014721">
    <property type="entry name" value="Ribsml_uS5_D2-typ_fold_subgr"/>
</dbReference>
<evidence type="ECO:0000256" key="1">
    <source>
        <dbReference type="SAM" id="MobiDB-lite"/>
    </source>
</evidence>
<organism evidence="2 3">
    <name type="scientific">Lasius niger</name>
    <name type="common">Black garden ant</name>
    <dbReference type="NCBI Taxonomy" id="67767"/>
    <lineage>
        <taxon>Eukaryota</taxon>
        <taxon>Metazoa</taxon>
        <taxon>Ecdysozoa</taxon>
        <taxon>Arthropoda</taxon>
        <taxon>Hexapoda</taxon>
        <taxon>Insecta</taxon>
        <taxon>Pterygota</taxon>
        <taxon>Neoptera</taxon>
        <taxon>Endopterygota</taxon>
        <taxon>Hymenoptera</taxon>
        <taxon>Apocrita</taxon>
        <taxon>Aculeata</taxon>
        <taxon>Formicoidea</taxon>
        <taxon>Formicidae</taxon>
        <taxon>Formicinae</taxon>
        <taxon>Lasius</taxon>
        <taxon>Lasius</taxon>
    </lineage>
</organism>
<evidence type="ECO:0000313" key="3">
    <source>
        <dbReference type="Proteomes" id="UP000036403"/>
    </source>
</evidence>
<feature type="region of interest" description="Disordered" evidence="1">
    <location>
        <begin position="131"/>
        <end position="155"/>
    </location>
</feature>
<keyword evidence="2" id="KW-0687">Ribonucleoprotein</keyword>
<accession>A0A0J7JW55</accession>
<proteinExistence type="predicted"/>
<comment type="caution">
    <text evidence="2">The sequence shown here is derived from an EMBL/GenBank/DDBJ whole genome shotgun (WGS) entry which is preliminary data.</text>
</comment>
<dbReference type="PaxDb" id="67767-A0A0J7JW55"/>
<reference evidence="2 3" key="1">
    <citation type="submission" date="2015-04" db="EMBL/GenBank/DDBJ databases">
        <title>Lasius niger genome sequencing.</title>
        <authorList>
            <person name="Konorov E.A."/>
            <person name="Nikitin M.A."/>
            <person name="Kirill M.V."/>
            <person name="Chang P."/>
        </authorList>
    </citation>
    <scope>NUCLEOTIDE SEQUENCE [LARGE SCALE GENOMIC DNA]</scope>
    <source>
        <tissue evidence="2">Whole</tissue>
    </source>
</reference>
<keyword evidence="2" id="KW-0689">Ribosomal protein</keyword>
<gene>
    <name evidence="2" type="ORF">RF55_23210</name>
</gene>
<name>A0A0J7JW55_LASNI</name>
<keyword evidence="3" id="KW-1185">Reference proteome</keyword>
<dbReference type="STRING" id="67767.A0A0J7JW55"/>
<dbReference type="Gene3D" id="3.30.230.10">
    <property type="match status" value="1"/>
</dbReference>
<dbReference type="EMBL" id="LBMM01025957">
    <property type="protein sequence ID" value="KMQ82369.1"/>
    <property type="molecule type" value="Genomic_DNA"/>
</dbReference>